<evidence type="ECO:0000313" key="1">
    <source>
        <dbReference type="EMBL" id="KAJ5202981.1"/>
    </source>
</evidence>
<keyword evidence="2" id="KW-1185">Reference proteome</keyword>
<protein>
    <submittedName>
        <fullName evidence="1">Uncharacterized protein</fullName>
    </submittedName>
</protein>
<dbReference type="AlphaFoldDB" id="A0A9W9MKD9"/>
<reference evidence="1" key="1">
    <citation type="submission" date="2022-11" db="EMBL/GenBank/DDBJ databases">
        <authorList>
            <person name="Petersen C."/>
        </authorList>
    </citation>
    <scope>NUCLEOTIDE SEQUENCE</scope>
    <source>
        <strain evidence="1">IBT 20477</strain>
    </source>
</reference>
<name>A0A9W9MKD9_9EURO</name>
<sequence>MKPKEIPQNAFYPPIIPLTIALAAATPDPEPGIKELTDNIANIAEFAADCGGNFATSIYSSIEGSL</sequence>
<gene>
    <name evidence="1" type="ORF">N7449_005060</name>
</gene>
<dbReference type="Proteomes" id="UP001150942">
    <property type="component" value="Unassembled WGS sequence"/>
</dbReference>
<accession>A0A9W9MKD9</accession>
<dbReference type="EMBL" id="JAPQKQ010000003">
    <property type="protein sequence ID" value="KAJ5202981.1"/>
    <property type="molecule type" value="Genomic_DNA"/>
</dbReference>
<reference evidence="1" key="2">
    <citation type="journal article" date="2023" name="IMA Fungus">
        <title>Comparative genomic study of the Penicillium genus elucidates a diverse pangenome and 15 lateral gene transfer events.</title>
        <authorList>
            <person name="Petersen C."/>
            <person name="Sorensen T."/>
            <person name="Nielsen M.R."/>
            <person name="Sondergaard T.E."/>
            <person name="Sorensen J.L."/>
            <person name="Fitzpatrick D.A."/>
            <person name="Frisvad J.C."/>
            <person name="Nielsen K.L."/>
        </authorList>
    </citation>
    <scope>NUCLEOTIDE SEQUENCE</scope>
    <source>
        <strain evidence="1">IBT 20477</strain>
    </source>
</reference>
<organism evidence="1 2">
    <name type="scientific">Penicillium cf. viridicatum</name>
    <dbReference type="NCBI Taxonomy" id="2972119"/>
    <lineage>
        <taxon>Eukaryota</taxon>
        <taxon>Fungi</taxon>
        <taxon>Dikarya</taxon>
        <taxon>Ascomycota</taxon>
        <taxon>Pezizomycotina</taxon>
        <taxon>Eurotiomycetes</taxon>
        <taxon>Eurotiomycetidae</taxon>
        <taxon>Eurotiales</taxon>
        <taxon>Aspergillaceae</taxon>
        <taxon>Penicillium</taxon>
    </lineage>
</organism>
<proteinExistence type="predicted"/>
<evidence type="ECO:0000313" key="2">
    <source>
        <dbReference type="Proteomes" id="UP001150942"/>
    </source>
</evidence>
<dbReference type="OrthoDB" id="10393439at2759"/>
<comment type="caution">
    <text evidence="1">The sequence shown here is derived from an EMBL/GenBank/DDBJ whole genome shotgun (WGS) entry which is preliminary data.</text>
</comment>